<feature type="domain" description="TonB-dependent receptor-like beta-barrel" evidence="11">
    <location>
        <begin position="459"/>
        <end position="903"/>
    </location>
</feature>
<evidence type="ECO:0000256" key="8">
    <source>
        <dbReference type="PROSITE-ProRule" id="PRU01360"/>
    </source>
</evidence>
<dbReference type="PANTHER" id="PTHR40980">
    <property type="entry name" value="PLUG DOMAIN-CONTAINING PROTEIN"/>
    <property type="match status" value="1"/>
</dbReference>
<evidence type="ECO:0000259" key="11">
    <source>
        <dbReference type="Pfam" id="PF00593"/>
    </source>
</evidence>
<dbReference type="Pfam" id="PF00593">
    <property type="entry name" value="TonB_dep_Rec_b-barrel"/>
    <property type="match status" value="1"/>
</dbReference>
<protein>
    <submittedName>
        <fullName evidence="13">TonB-dependent receptor</fullName>
    </submittedName>
</protein>
<evidence type="ECO:0000256" key="4">
    <source>
        <dbReference type="ARBA" id="ARBA00022692"/>
    </source>
</evidence>
<keyword evidence="6 8" id="KW-0472">Membrane</keyword>
<evidence type="ECO:0000259" key="12">
    <source>
        <dbReference type="Pfam" id="PF07715"/>
    </source>
</evidence>
<dbReference type="SUPFAM" id="SSF49452">
    <property type="entry name" value="Starch-binding domain-like"/>
    <property type="match status" value="1"/>
</dbReference>
<evidence type="ECO:0000256" key="10">
    <source>
        <dbReference type="SAM" id="SignalP"/>
    </source>
</evidence>
<keyword evidence="10" id="KW-0732">Signal</keyword>
<dbReference type="Proteomes" id="UP000261828">
    <property type="component" value="Unassembled WGS sequence"/>
</dbReference>
<dbReference type="InterPro" id="IPR039426">
    <property type="entry name" value="TonB-dep_rcpt-like"/>
</dbReference>
<dbReference type="GO" id="GO:0009279">
    <property type="term" value="C:cell outer membrane"/>
    <property type="evidence" value="ECO:0007669"/>
    <property type="project" value="UniProtKB-SubCell"/>
</dbReference>
<keyword evidence="3 8" id="KW-1134">Transmembrane beta strand</keyword>
<feature type="signal peptide" evidence="10">
    <location>
        <begin position="1"/>
        <end position="18"/>
    </location>
</feature>
<dbReference type="PROSITE" id="PS52016">
    <property type="entry name" value="TONB_DEPENDENT_REC_3"/>
    <property type="match status" value="1"/>
</dbReference>
<dbReference type="GO" id="GO:0030246">
    <property type="term" value="F:carbohydrate binding"/>
    <property type="evidence" value="ECO:0007669"/>
    <property type="project" value="InterPro"/>
</dbReference>
<dbReference type="AlphaFoldDB" id="A0A371JPY9"/>
<evidence type="ECO:0000256" key="2">
    <source>
        <dbReference type="ARBA" id="ARBA00022448"/>
    </source>
</evidence>
<evidence type="ECO:0000256" key="5">
    <source>
        <dbReference type="ARBA" id="ARBA00023077"/>
    </source>
</evidence>
<comment type="subcellular location">
    <subcellularLocation>
        <location evidence="1 8">Cell outer membrane</location>
        <topology evidence="1 8">Multi-pass membrane protein</topology>
    </subcellularLocation>
</comment>
<dbReference type="InterPro" id="IPR012910">
    <property type="entry name" value="Plug_dom"/>
</dbReference>
<reference evidence="13 14" key="1">
    <citation type="submission" date="2018-08" db="EMBL/GenBank/DDBJ databases">
        <title>Muricauda nanhaiensis sp. nov., isolated from seawater of the South China Sea.</title>
        <authorList>
            <person name="Dang Y."/>
        </authorList>
    </citation>
    <scope>NUCLEOTIDE SEQUENCE [LARGE SCALE GENOMIC DNA]</scope>
    <source>
        <strain evidence="13 14">SM1704</strain>
    </source>
</reference>
<dbReference type="InterPro" id="IPR036942">
    <property type="entry name" value="Beta-barrel_TonB_sf"/>
</dbReference>
<comment type="similarity">
    <text evidence="8 9">Belongs to the TonB-dependent receptor family.</text>
</comment>
<feature type="domain" description="TonB-dependent receptor plug" evidence="12">
    <location>
        <begin position="137"/>
        <end position="230"/>
    </location>
</feature>
<dbReference type="Pfam" id="PF07715">
    <property type="entry name" value="Plug"/>
    <property type="match status" value="1"/>
</dbReference>
<sequence length="952" mass="105613">MKYILMMIALTLTLQVSAQQSTGSIVGKLTDKELNNEPLAFANVLLKGTTQGTTSDFDGLYEIANVEPGTYTVVYSYLGYETIEIPNIEVVAGKVTNVDVPMSASSGVALDEVVVTTVARKDSEAALLLDQKRAVEIKTSIGAQELARKGVGDVATAVSKVTGVSKQEGSGNVFVRGLGDRYNVTTLNGLPLPSNDPSRKNIDLGIFGTSIVQSIGIDKTYSTRNYGDFAGANIDIVSKDYTGSGFIEIGLQSGINTVAAGEDFFLNEGPNYSGFYDENPPAFPLNNYNFTTSWDREDGGTPTNIGGSIRGGNSFNIGEDTRVNFFATGSFSNSFQYREGINSGGVNIGTALPNSEYDYIGYRYSTNTTAMGNVGIRHKNHSLKYNYLFLNTSTQRQDEFDGIIDREDDAPQGGGFVQRATFTRNTLFVHQLLGEHNLGNRFDVNWGAAYNFLANKVPDRRQNTVLPDNNNNPDGPKSFRLVSAASSNHRFFQDLDEEELSGNLAFTYKFKANEDDGFDGKVTLGYSGRFKEVDFEAEQFNFQILLRDSNNNPIDQPIVDPRNIDAYFNQENLSNGFYQIRTFRGPLSFAGALEPQFYNGSQDIHAGYFNLEYKFSEKFTVLAGVRGEQINQSINWSTVIQGEDSNELDNFEVLPSVSFRYALNDKQNLRLAASKTYTLPQFKERAPFLFQEEVNQDSFGNPNLQSSTNYNFDLRWELFPSSSEVVSLTAFGRFIQDPINQITVASAANDISWANTGDNAKALGAELEIRKQLFETEKETAESILKQNLTVGANFSYLNTNQKLDPEKIAEETTFTVRPTYTETNLSGASDFIVNADVSYYTELTENSNFQATMAFNYFSERVFALGSEGRGNLIDRGVPTLDLITKFQLNKHLTLGLNAKNLLDPTVERYQDNASGDIDPIFIERGILEEEVDILTYKKGIDLRFSLNYRF</sequence>
<dbReference type="InterPro" id="IPR013784">
    <property type="entry name" value="Carb-bd-like_fold"/>
</dbReference>
<keyword evidence="13" id="KW-0675">Receptor</keyword>
<evidence type="ECO:0000313" key="13">
    <source>
        <dbReference type="EMBL" id="RDY59493.1"/>
    </source>
</evidence>
<keyword evidence="5 9" id="KW-0798">TonB box</keyword>
<dbReference type="SUPFAM" id="SSF56935">
    <property type="entry name" value="Porins"/>
    <property type="match status" value="1"/>
</dbReference>
<dbReference type="OrthoDB" id="9768470at2"/>
<dbReference type="Gene3D" id="2.40.170.20">
    <property type="entry name" value="TonB-dependent receptor, beta-barrel domain"/>
    <property type="match status" value="1"/>
</dbReference>
<keyword evidence="4 8" id="KW-0812">Transmembrane</keyword>
<dbReference type="InterPro" id="IPR000531">
    <property type="entry name" value="Beta-barrel_TonB"/>
</dbReference>
<accession>A0A371JPY9</accession>
<gene>
    <name evidence="13" type="ORF">DX873_08915</name>
</gene>
<organism evidence="13 14">
    <name type="scientific">Flagellimonas nanhaiensis</name>
    <dbReference type="NCBI Taxonomy" id="2292706"/>
    <lineage>
        <taxon>Bacteria</taxon>
        <taxon>Pseudomonadati</taxon>
        <taxon>Bacteroidota</taxon>
        <taxon>Flavobacteriia</taxon>
        <taxon>Flavobacteriales</taxon>
        <taxon>Flavobacteriaceae</taxon>
        <taxon>Flagellimonas</taxon>
    </lineage>
</organism>
<dbReference type="Gene3D" id="2.170.130.10">
    <property type="entry name" value="TonB-dependent receptor, plug domain"/>
    <property type="match status" value="1"/>
</dbReference>
<comment type="caution">
    <text evidence="13">The sequence shown here is derived from an EMBL/GenBank/DDBJ whole genome shotgun (WGS) entry which is preliminary data.</text>
</comment>
<keyword evidence="2 8" id="KW-0813">Transport</keyword>
<evidence type="ECO:0000256" key="3">
    <source>
        <dbReference type="ARBA" id="ARBA00022452"/>
    </source>
</evidence>
<keyword evidence="7 8" id="KW-0998">Cell outer membrane</keyword>
<name>A0A371JPY9_9FLAO</name>
<evidence type="ECO:0000313" key="14">
    <source>
        <dbReference type="Proteomes" id="UP000261828"/>
    </source>
</evidence>
<dbReference type="EMBL" id="QTJX01000002">
    <property type="protein sequence ID" value="RDY59493.1"/>
    <property type="molecule type" value="Genomic_DNA"/>
</dbReference>
<dbReference type="Pfam" id="PF13715">
    <property type="entry name" value="CarbopepD_reg_2"/>
    <property type="match status" value="1"/>
</dbReference>
<dbReference type="PANTHER" id="PTHR40980:SF5">
    <property type="entry name" value="TONB-DEPENDENT RECEPTOR"/>
    <property type="match status" value="1"/>
</dbReference>
<evidence type="ECO:0000256" key="6">
    <source>
        <dbReference type="ARBA" id="ARBA00023136"/>
    </source>
</evidence>
<evidence type="ECO:0000256" key="7">
    <source>
        <dbReference type="ARBA" id="ARBA00023237"/>
    </source>
</evidence>
<proteinExistence type="inferred from homology"/>
<evidence type="ECO:0000256" key="9">
    <source>
        <dbReference type="RuleBase" id="RU003357"/>
    </source>
</evidence>
<dbReference type="Gene3D" id="2.60.40.1120">
    <property type="entry name" value="Carboxypeptidase-like, regulatory domain"/>
    <property type="match status" value="1"/>
</dbReference>
<evidence type="ECO:0000256" key="1">
    <source>
        <dbReference type="ARBA" id="ARBA00004571"/>
    </source>
</evidence>
<dbReference type="InterPro" id="IPR037066">
    <property type="entry name" value="Plug_dom_sf"/>
</dbReference>
<feature type="chain" id="PRO_5016868770" evidence="10">
    <location>
        <begin position="19"/>
        <end position="952"/>
    </location>
</feature>
<dbReference type="RefSeq" id="WP_116184107.1">
    <property type="nucleotide sequence ID" value="NZ_QTJX01000002.1"/>
</dbReference>
<keyword evidence="14" id="KW-1185">Reference proteome</keyword>